<evidence type="ECO:0000256" key="4">
    <source>
        <dbReference type="ARBA" id="ARBA00022475"/>
    </source>
</evidence>
<evidence type="ECO:0000313" key="10">
    <source>
        <dbReference type="EMBL" id="HIP98362.1"/>
    </source>
</evidence>
<evidence type="ECO:0000256" key="6">
    <source>
        <dbReference type="ARBA" id="ARBA00022989"/>
    </source>
</evidence>
<dbReference type="PRINTS" id="PR00758">
    <property type="entry name" value="ARSENICPUMP"/>
</dbReference>
<feature type="transmembrane region" description="Helical" evidence="8">
    <location>
        <begin position="188"/>
        <end position="210"/>
    </location>
</feature>
<evidence type="ECO:0000313" key="11">
    <source>
        <dbReference type="Proteomes" id="UP000606463"/>
    </source>
</evidence>
<gene>
    <name evidence="10" type="ORF">EYH37_03215</name>
</gene>
<dbReference type="PANTHER" id="PTHR43568:SF1">
    <property type="entry name" value="P PROTEIN"/>
    <property type="match status" value="1"/>
</dbReference>
<feature type="transmembrane region" description="Helical" evidence="8">
    <location>
        <begin position="20"/>
        <end position="36"/>
    </location>
</feature>
<feature type="transmembrane region" description="Helical" evidence="8">
    <location>
        <begin position="246"/>
        <end position="263"/>
    </location>
</feature>
<dbReference type="GO" id="GO:0005886">
    <property type="term" value="C:plasma membrane"/>
    <property type="evidence" value="ECO:0007669"/>
    <property type="project" value="UniProtKB-SubCell"/>
</dbReference>
<feature type="transmembrane region" description="Helical" evidence="8">
    <location>
        <begin position="43"/>
        <end position="61"/>
    </location>
</feature>
<dbReference type="PANTHER" id="PTHR43568">
    <property type="entry name" value="P PROTEIN"/>
    <property type="match status" value="1"/>
</dbReference>
<dbReference type="CDD" id="cd01116">
    <property type="entry name" value="P_permease"/>
    <property type="match status" value="1"/>
</dbReference>
<feature type="transmembrane region" description="Helical" evidence="8">
    <location>
        <begin position="298"/>
        <end position="317"/>
    </location>
</feature>
<organism evidence="10 11">
    <name type="scientific">Aquifex aeolicus</name>
    <dbReference type="NCBI Taxonomy" id="63363"/>
    <lineage>
        <taxon>Bacteria</taxon>
        <taxon>Pseudomonadati</taxon>
        <taxon>Aquificota</taxon>
        <taxon>Aquificia</taxon>
        <taxon>Aquificales</taxon>
        <taxon>Aquificaceae</taxon>
        <taxon>Aquifex</taxon>
    </lineage>
</organism>
<keyword evidence="7 8" id="KW-0472">Membrane</keyword>
<feature type="transmembrane region" description="Helical" evidence="8">
    <location>
        <begin position="375"/>
        <end position="400"/>
    </location>
</feature>
<dbReference type="InterPro" id="IPR004680">
    <property type="entry name" value="Cit_transptr-like_dom"/>
</dbReference>
<proteinExistence type="inferred from homology"/>
<evidence type="ECO:0000256" key="7">
    <source>
        <dbReference type="ARBA" id="ARBA00023136"/>
    </source>
</evidence>
<keyword evidence="6 8" id="KW-1133">Transmembrane helix</keyword>
<dbReference type="AlphaFoldDB" id="A0A9D1CFQ0"/>
<feature type="transmembrane region" description="Helical" evidence="8">
    <location>
        <begin position="337"/>
        <end position="363"/>
    </location>
</feature>
<evidence type="ECO:0000259" key="9">
    <source>
        <dbReference type="Pfam" id="PF03600"/>
    </source>
</evidence>
<evidence type="ECO:0000256" key="5">
    <source>
        <dbReference type="ARBA" id="ARBA00022692"/>
    </source>
</evidence>
<feature type="domain" description="Citrate transporter-like" evidence="9">
    <location>
        <begin position="31"/>
        <end position="383"/>
    </location>
</feature>
<comment type="subcellular location">
    <subcellularLocation>
        <location evidence="1">Cell membrane</location>
        <topology evidence="1">Multi-pass membrane protein</topology>
    </subcellularLocation>
</comment>
<evidence type="ECO:0000256" key="2">
    <source>
        <dbReference type="ARBA" id="ARBA00009843"/>
    </source>
</evidence>
<feature type="transmembrane region" description="Helical" evidence="8">
    <location>
        <begin position="73"/>
        <end position="98"/>
    </location>
</feature>
<comment type="caution">
    <text evidence="10">The sequence shown here is derived from an EMBL/GenBank/DDBJ whole genome shotgun (WGS) entry which is preliminary data.</text>
</comment>
<comment type="similarity">
    <text evidence="2">Belongs to the CitM (TC 2.A.11) transporter family.</text>
</comment>
<dbReference type="Pfam" id="PF03600">
    <property type="entry name" value="CitMHS"/>
    <property type="match status" value="1"/>
</dbReference>
<protein>
    <submittedName>
        <fullName evidence="10">TRAP transporter large permease subunit</fullName>
    </submittedName>
</protein>
<evidence type="ECO:0000256" key="1">
    <source>
        <dbReference type="ARBA" id="ARBA00004651"/>
    </source>
</evidence>
<dbReference type="Proteomes" id="UP000606463">
    <property type="component" value="Unassembled WGS sequence"/>
</dbReference>
<keyword evidence="5 8" id="KW-0812">Transmembrane</keyword>
<feature type="transmembrane region" description="Helical" evidence="8">
    <location>
        <begin position="110"/>
        <end position="139"/>
    </location>
</feature>
<keyword evidence="3" id="KW-0813">Transport</keyword>
<dbReference type="GO" id="GO:0015105">
    <property type="term" value="F:arsenite transmembrane transporter activity"/>
    <property type="evidence" value="ECO:0007669"/>
    <property type="project" value="InterPro"/>
</dbReference>
<dbReference type="EMBL" id="DQVE01000034">
    <property type="protein sequence ID" value="HIP98362.1"/>
    <property type="molecule type" value="Genomic_DNA"/>
</dbReference>
<keyword evidence="4" id="KW-1003">Cell membrane</keyword>
<sequence>MGEHTTLLHLLGIDSPKELYWFSILLFVGTYAMIILEKFFHRVPAALLGGSLAIFLGVVTPEQAWESVDHNTIFLLIGMMVIVSVLIESGFFSILSNWALRVTRGDPMKILLVFTFMTAFLSAFLDNVTTVLFMVPILLQMLVKLKINPIPYIIATVLASNIGGTATLIGDPPNIIIGSLGKFTFNDFLVNLAPIVIITHIFGTITFVLYMKRRGYLERKITDERELSRIIEAQKAEYDIPLMRKGLIVFGITLLLFFFHHLIGLEPGTVALTMASVLLLWTRLNPEKVFERVEWGTLMFFLGLFIVIGGLEVTGVLEDIAHFVAGVIKDALSGIWIIGLLSAFMSGLVDNIPFTMAMSYVLLDLQQTVPFNVEPLWWALALGACLGGNITIIGASANIVAAGLVEKEGYKIGFFDFVKMGTPVAVVTVLIALFLLWLKYLIFGV</sequence>
<feature type="transmembrane region" description="Helical" evidence="8">
    <location>
        <begin position="269"/>
        <end position="286"/>
    </location>
</feature>
<evidence type="ECO:0000256" key="8">
    <source>
        <dbReference type="SAM" id="Phobius"/>
    </source>
</evidence>
<dbReference type="InterPro" id="IPR000802">
    <property type="entry name" value="Arsenical_pump_ArsB"/>
</dbReference>
<accession>A0A9D1CFQ0</accession>
<dbReference type="InterPro" id="IPR051475">
    <property type="entry name" value="Diverse_Ion_Transporter"/>
</dbReference>
<reference evidence="10" key="1">
    <citation type="journal article" date="2020" name="ISME J.">
        <title>Gammaproteobacteria mediating utilization of methyl-, sulfur- and petroleum organic compounds in deep ocean hydrothermal plumes.</title>
        <authorList>
            <person name="Zhou Z."/>
            <person name="Liu Y."/>
            <person name="Pan J."/>
            <person name="Cron B.R."/>
            <person name="Toner B.M."/>
            <person name="Anantharaman K."/>
            <person name="Breier J.A."/>
            <person name="Dick G.J."/>
            <person name="Li M."/>
        </authorList>
    </citation>
    <scope>NUCLEOTIDE SEQUENCE</scope>
    <source>
        <strain evidence="10">SZUA-1501</strain>
    </source>
</reference>
<evidence type="ECO:0000256" key="3">
    <source>
        <dbReference type="ARBA" id="ARBA00022448"/>
    </source>
</evidence>
<feature type="transmembrane region" description="Helical" evidence="8">
    <location>
        <begin position="420"/>
        <end position="442"/>
    </location>
</feature>
<name>A0A9D1CFQ0_AQUAO</name>